<dbReference type="PANTHER" id="PTHR43013:SF1">
    <property type="entry name" value="GLUTAMYL-TRNA REDUCTASE"/>
    <property type="match status" value="1"/>
</dbReference>
<evidence type="ECO:0000256" key="7">
    <source>
        <dbReference type="ARBA" id="ARBA00047464"/>
    </source>
</evidence>
<comment type="domain">
    <text evidence="8">Possesses an unusual extended V-shaped dimeric structure with each monomer consisting of three distinct domains arranged along a curved 'spinal' alpha-helix. The N-terminal catalytic domain specifically recognizes the glutamate moiety of the substrate. The second domain is the NADPH-binding domain, and the third C-terminal domain is responsible for dimerization.</text>
</comment>
<reference evidence="17 18" key="1">
    <citation type="submission" date="2015-09" db="EMBL/GenBank/DDBJ databases">
        <authorList>
            <consortium name="Pathogen Informatics"/>
        </authorList>
    </citation>
    <scope>NUCLEOTIDE SEQUENCE [LARGE SCALE GENOMIC DNA]</scope>
    <source>
        <strain evidence="17 18">2789STDY5608891</strain>
    </source>
</reference>
<dbReference type="InterPro" id="IPR006151">
    <property type="entry name" value="Shikm_DH/Glu-tRNA_Rdtase"/>
</dbReference>
<comment type="function">
    <text evidence="8">Catalyzes the NADPH-dependent reduction of glutamyl-tRNA(Glu) to glutamate 1-semialdehyde (GSA).</text>
</comment>
<dbReference type="STRING" id="39490.ERS852448_00749"/>
<feature type="active site" description="Nucleophile" evidence="8 9">
    <location>
        <position position="51"/>
    </location>
</feature>
<dbReference type="SUPFAM" id="SSF51735">
    <property type="entry name" value="NAD(P)-binding Rossmann-fold domains"/>
    <property type="match status" value="1"/>
</dbReference>
<dbReference type="InterPro" id="IPR000343">
    <property type="entry name" value="4pyrrol_synth_GluRdtase"/>
</dbReference>
<comment type="catalytic activity">
    <reaction evidence="7 8 13">
        <text>(S)-4-amino-5-oxopentanoate + tRNA(Glu) + NADP(+) = L-glutamyl-tRNA(Glu) + NADPH + H(+)</text>
        <dbReference type="Rhea" id="RHEA:12344"/>
        <dbReference type="Rhea" id="RHEA-COMP:9663"/>
        <dbReference type="Rhea" id="RHEA-COMP:9680"/>
        <dbReference type="ChEBI" id="CHEBI:15378"/>
        <dbReference type="ChEBI" id="CHEBI:57501"/>
        <dbReference type="ChEBI" id="CHEBI:57783"/>
        <dbReference type="ChEBI" id="CHEBI:58349"/>
        <dbReference type="ChEBI" id="CHEBI:78442"/>
        <dbReference type="ChEBI" id="CHEBI:78520"/>
        <dbReference type="EC" id="1.2.1.70"/>
    </reaction>
</comment>
<evidence type="ECO:0000259" key="14">
    <source>
        <dbReference type="Pfam" id="PF00745"/>
    </source>
</evidence>
<dbReference type="Proteomes" id="UP000095492">
    <property type="component" value="Unassembled WGS sequence"/>
</dbReference>
<sequence>MRKIQMMGIDHSRATVAERELFSLTKAKQKELMEAVIRQQGVGGCVLLSTCNRTELYVSLQKEEDIDLYRIFCHIREIPQTAQDELQHLFCRRSGEDAVRHLFLLTGGLKSRIIGEDQILTQVREALEYARLCNVADTVLKTLFRMAVTVGKKIKTQVAIPRGNTSAIAAALAQLEQEGHTFGGTQCLVIGNGEMGRLTARAFRERGAFVTVTVRQYRSGQVQIPEGCARIHYGERYEKIPECRYVVSATSSPNLTLEKEKIQELNLTGALTLIDLAVPRDIDPCIGKLPQTEVYNIDDFQTGTGVSEEQSASIEAAKELVEEEVAEFVSWYECKDMIPEIRELGTMAAQDVSWRMGKTFHEMQFAPEVCHQLADAVEQTAAKVFQKMLFGVRDHADSDVMRECLDALGQVWKKE</sequence>
<dbReference type="Pfam" id="PF00745">
    <property type="entry name" value="GlutR_dimer"/>
    <property type="match status" value="1"/>
</dbReference>
<feature type="binding site" evidence="8 11">
    <location>
        <begin position="191"/>
        <end position="196"/>
    </location>
    <ligand>
        <name>NADP(+)</name>
        <dbReference type="ChEBI" id="CHEBI:58349"/>
    </ligand>
</feature>
<feature type="binding site" evidence="8 10">
    <location>
        <begin position="116"/>
        <end position="118"/>
    </location>
    <ligand>
        <name>substrate</name>
    </ligand>
</feature>
<dbReference type="InterPro" id="IPR036453">
    <property type="entry name" value="GluRdtase_dimer_dom_sf"/>
</dbReference>
<evidence type="ECO:0000256" key="13">
    <source>
        <dbReference type="RuleBase" id="RU000584"/>
    </source>
</evidence>
<evidence type="ECO:0000256" key="6">
    <source>
        <dbReference type="ARBA" id="ARBA00023244"/>
    </source>
</evidence>
<keyword evidence="6 8" id="KW-0627">Porphyrin biosynthesis</keyword>
<dbReference type="RefSeq" id="WP_055289485.1">
    <property type="nucleotide sequence ID" value="NZ_CBCTYR010000006.1"/>
</dbReference>
<feature type="site" description="Important for activity" evidence="8 12">
    <location>
        <position position="101"/>
    </location>
</feature>
<dbReference type="FunFam" id="3.30.460.30:FF:000001">
    <property type="entry name" value="Glutamyl-tRNA reductase"/>
    <property type="match status" value="1"/>
</dbReference>
<dbReference type="InterPro" id="IPR036291">
    <property type="entry name" value="NAD(P)-bd_dom_sf"/>
</dbReference>
<evidence type="ECO:0000259" key="15">
    <source>
        <dbReference type="Pfam" id="PF01488"/>
    </source>
</evidence>
<dbReference type="SUPFAM" id="SSF69075">
    <property type="entry name" value="Glutamyl tRNA-reductase dimerization domain"/>
    <property type="match status" value="1"/>
</dbReference>
<comment type="miscellaneous">
    <text evidence="8">During catalysis, the active site Cys acts as a nucleophile attacking the alpha-carbonyl group of tRNA-bound glutamate with the formation of a thioester intermediate between enzyme and glutamate, and the concomitant release of tRNA(Glu). The thioester intermediate is finally reduced by direct hydride transfer from NADPH, to form the product GSA.</text>
</comment>
<gene>
    <name evidence="8 17" type="primary">hemA</name>
    <name evidence="17" type="ORF">ERS852448_00749</name>
</gene>
<evidence type="ECO:0000256" key="9">
    <source>
        <dbReference type="PIRSR" id="PIRSR000445-1"/>
    </source>
</evidence>
<dbReference type="SUPFAM" id="SSF69742">
    <property type="entry name" value="Glutamyl tRNA-reductase catalytic, N-terminal domain"/>
    <property type="match status" value="1"/>
</dbReference>
<dbReference type="UniPathway" id="UPA00251">
    <property type="reaction ID" value="UER00316"/>
</dbReference>
<proteinExistence type="inferred from homology"/>
<evidence type="ECO:0000256" key="12">
    <source>
        <dbReference type="PIRSR" id="PIRSR000445-4"/>
    </source>
</evidence>
<dbReference type="NCBIfam" id="TIGR01035">
    <property type="entry name" value="hemA"/>
    <property type="match status" value="1"/>
</dbReference>
<dbReference type="OrthoDB" id="110209at2"/>
<evidence type="ECO:0000313" key="17">
    <source>
        <dbReference type="EMBL" id="CUM84802.1"/>
    </source>
</evidence>
<dbReference type="PANTHER" id="PTHR43013">
    <property type="entry name" value="GLUTAMYL-TRNA REDUCTASE"/>
    <property type="match status" value="1"/>
</dbReference>
<dbReference type="HAMAP" id="MF_00087">
    <property type="entry name" value="Glu_tRNA_reductase"/>
    <property type="match status" value="1"/>
</dbReference>
<dbReference type="Gene3D" id="3.40.50.720">
    <property type="entry name" value="NAD(P)-binding Rossmann-like Domain"/>
    <property type="match status" value="1"/>
</dbReference>
<evidence type="ECO:0000256" key="3">
    <source>
        <dbReference type="ARBA" id="ARBA00012970"/>
    </source>
</evidence>
<keyword evidence="5 8" id="KW-0560">Oxidoreductase</keyword>
<evidence type="ECO:0000313" key="18">
    <source>
        <dbReference type="Proteomes" id="UP000095492"/>
    </source>
</evidence>
<dbReference type="GO" id="GO:0019353">
    <property type="term" value="P:protoporphyrinogen IX biosynthetic process from glutamate"/>
    <property type="evidence" value="ECO:0007669"/>
    <property type="project" value="TreeGrafter"/>
</dbReference>
<evidence type="ECO:0000256" key="8">
    <source>
        <dbReference type="HAMAP-Rule" id="MF_00087"/>
    </source>
</evidence>
<evidence type="ECO:0000256" key="1">
    <source>
        <dbReference type="ARBA" id="ARBA00005059"/>
    </source>
</evidence>
<dbReference type="AlphaFoldDB" id="A0A173S3A9"/>
<dbReference type="EC" id="1.2.1.70" evidence="3 8"/>
<feature type="domain" description="Glutamyl-tRNA reductase N-terminal" evidence="16">
    <location>
        <begin position="8"/>
        <end position="157"/>
    </location>
</feature>
<comment type="pathway">
    <text evidence="1 8 13">Porphyrin-containing compound metabolism; protoporphyrin-IX biosynthesis; 5-aminolevulinate from L-glutamyl-tRNA(Glu): step 1/2.</text>
</comment>
<accession>A0A173S3A9</accession>
<evidence type="ECO:0000256" key="2">
    <source>
        <dbReference type="ARBA" id="ARBA00005916"/>
    </source>
</evidence>
<evidence type="ECO:0000256" key="5">
    <source>
        <dbReference type="ARBA" id="ARBA00023002"/>
    </source>
</evidence>
<dbReference type="Gene3D" id="3.30.460.30">
    <property type="entry name" value="Glutamyl-tRNA reductase, N-terminal domain"/>
    <property type="match status" value="1"/>
</dbReference>
<dbReference type="GO" id="GO:0008883">
    <property type="term" value="F:glutamyl-tRNA reductase activity"/>
    <property type="evidence" value="ECO:0007669"/>
    <property type="project" value="UniProtKB-UniRule"/>
</dbReference>
<dbReference type="InterPro" id="IPR015895">
    <property type="entry name" value="4pyrrol_synth_GluRdtase_N"/>
</dbReference>
<comment type="similarity">
    <text evidence="2 8 13">Belongs to the glutamyl-tRNA reductase family.</text>
</comment>
<dbReference type="GO" id="GO:0050661">
    <property type="term" value="F:NADP binding"/>
    <property type="evidence" value="ECO:0007669"/>
    <property type="project" value="InterPro"/>
</dbReference>
<dbReference type="EMBL" id="CYYA01000004">
    <property type="protein sequence ID" value="CUM84802.1"/>
    <property type="molecule type" value="Genomic_DNA"/>
</dbReference>
<feature type="binding site" evidence="8 10">
    <location>
        <position position="111"/>
    </location>
    <ligand>
        <name>substrate</name>
    </ligand>
</feature>
<feature type="domain" description="Quinate/shikimate 5-dehydrogenase/glutamyl-tRNA reductase" evidence="15">
    <location>
        <begin position="181"/>
        <end position="301"/>
    </location>
</feature>
<organism evidence="17 18">
    <name type="scientific">Eubacterium ramulus</name>
    <dbReference type="NCBI Taxonomy" id="39490"/>
    <lineage>
        <taxon>Bacteria</taxon>
        <taxon>Bacillati</taxon>
        <taxon>Bacillota</taxon>
        <taxon>Clostridia</taxon>
        <taxon>Eubacteriales</taxon>
        <taxon>Eubacteriaceae</taxon>
        <taxon>Eubacterium</taxon>
    </lineage>
</organism>
<evidence type="ECO:0000256" key="10">
    <source>
        <dbReference type="PIRSR" id="PIRSR000445-2"/>
    </source>
</evidence>
<feature type="binding site" evidence="8 10">
    <location>
        <position position="122"/>
    </location>
    <ligand>
        <name>substrate</name>
    </ligand>
</feature>
<comment type="subunit">
    <text evidence="8">Homodimer.</text>
</comment>
<evidence type="ECO:0000256" key="4">
    <source>
        <dbReference type="ARBA" id="ARBA00022857"/>
    </source>
</evidence>
<protein>
    <recommendedName>
        <fullName evidence="3 8">Glutamyl-tRNA reductase</fullName>
        <shortName evidence="8">GluTR</shortName>
        <ecNumber evidence="3 8">1.2.1.70</ecNumber>
    </recommendedName>
</protein>
<dbReference type="Pfam" id="PF05201">
    <property type="entry name" value="GlutR_N"/>
    <property type="match status" value="1"/>
</dbReference>
<evidence type="ECO:0000259" key="16">
    <source>
        <dbReference type="Pfam" id="PF05201"/>
    </source>
</evidence>
<dbReference type="InterPro" id="IPR015896">
    <property type="entry name" value="4pyrrol_synth_GluRdtase_dimer"/>
</dbReference>
<dbReference type="Pfam" id="PF01488">
    <property type="entry name" value="Shikimate_DH"/>
    <property type="match status" value="1"/>
</dbReference>
<name>A0A173S3A9_EUBRA</name>
<dbReference type="PIRSF" id="PIRSF000445">
    <property type="entry name" value="4pyrrol_synth_GluRdtase"/>
    <property type="match status" value="1"/>
</dbReference>
<feature type="domain" description="Tetrapyrrole biosynthesis glutamyl-tRNA reductase dimerisation" evidence="14">
    <location>
        <begin position="317"/>
        <end position="411"/>
    </location>
</feature>
<evidence type="ECO:0000256" key="11">
    <source>
        <dbReference type="PIRSR" id="PIRSR000445-3"/>
    </source>
</evidence>
<keyword evidence="4 8" id="KW-0521">NADP</keyword>
<dbReference type="InterPro" id="IPR036343">
    <property type="entry name" value="GluRdtase_N_sf"/>
</dbReference>
<feature type="binding site" evidence="8 10">
    <location>
        <begin position="50"/>
        <end position="53"/>
    </location>
    <ligand>
        <name>substrate</name>
    </ligand>
</feature>